<dbReference type="SMART" id="SM00256">
    <property type="entry name" value="FBOX"/>
    <property type="match status" value="1"/>
</dbReference>
<reference evidence="2 3" key="1">
    <citation type="journal article" date="2014" name="PLoS ONE">
        <title>Global Analysis of Gene Expression Profiles in Physic Nut (Jatropha curcas L.) Seedlings Exposed to Salt Stress.</title>
        <authorList>
            <person name="Zhang L."/>
            <person name="Zhang C."/>
            <person name="Wu P."/>
            <person name="Chen Y."/>
            <person name="Li M."/>
            <person name="Jiang H."/>
            <person name="Wu G."/>
        </authorList>
    </citation>
    <scope>NUCLEOTIDE SEQUENCE [LARGE SCALE GENOMIC DNA]</scope>
    <source>
        <strain evidence="3">cv. GZQX0401</strain>
        <tissue evidence="2">Young leaves</tissue>
    </source>
</reference>
<evidence type="ECO:0000313" key="3">
    <source>
        <dbReference type="Proteomes" id="UP000027138"/>
    </source>
</evidence>
<dbReference type="OrthoDB" id="1868670at2759"/>
<dbReference type="EMBL" id="KK914589">
    <property type="protein sequence ID" value="KDP32218.1"/>
    <property type="molecule type" value="Genomic_DNA"/>
</dbReference>
<dbReference type="InterPro" id="IPR055357">
    <property type="entry name" value="LRR_At1g61320_AtMIF1"/>
</dbReference>
<dbReference type="SUPFAM" id="SSF52058">
    <property type="entry name" value="L domain-like"/>
    <property type="match status" value="1"/>
</dbReference>
<dbReference type="Pfam" id="PF00646">
    <property type="entry name" value="F-box"/>
    <property type="match status" value="1"/>
</dbReference>
<dbReference type="Gene3D" id="1.20.1280.50">
    <property type="match status" value="1"/>
</dbReference>
<evidence type="ECO:0000313" key="2">
    <source>
        <dbReference type="EMBL" id="KDP32218.1"/>
    </source>
</evidence>
<dbReference type="STRING" id="180498.A0A067KB67"/>
<dbReference type="SUPFAM" id="SSF81383">
    <property type="entry name" value="F-box domain"/>
    <property type="match status" value="1"/>
</dbReference>
<protein>
    <recommendedName>
        <fullName evidence="1">F-box domain-containing protein</fullName>
    </recommendedName>
</protein>
<dbReference type="CDD" id="cd22160">
    <property type="entry name" value="F-box_AtFBL13-like"/>
    <property type="match status" value="1"/>
</dbReference>
<dbReference type="PANTHER" id="PTHR34223">
    <property type="entry name" value="OS11G0201299 PROTEIN"/>
    <property type="match status" value="1"/>
</dbReference>
<dbReference type="InterPro" id="IPR053781">
    <property type="entry name" value="F-box_AtFBL13-like"/>
</dbReference>
<dbReference type="Proteomes" id="UP000027138">
    <property type="component" value="Unassembled WGS sequence"/>
</dbReference>
<name>A0A067KB67_JATCU</name>
<organism evidence="2 3">
    <name type="scientific">Jatropha curcas</name>
    <name type="common">Barbados nut</name>
    <dbReference type="NCBI Taxonomy" id="180498"/>
    <lineage>
        <taxon>Eukaryota</taxon>
        <taxon>Viridiplantae</taxon>
        <taxon>Streptophyta</taxon>
        <taxon>Embryophyta</taxon>
        <taxon>Tracheophyta</taxon>
        <taxon>Spermatophyta</taxon>
        <taxon>Magnoliopsida</taxon>
        <taxon>eudicotyledons</taxon>
        <taxon>Gunneridae</taxon>
        <taxon>Pentapetalae</taxon>
        <taxon>rosids</taxon>
        <taxon>fabids</taxon>
        <taxon>Malpighiales</taxon>
        <taxon>Euphorbiaceae</taxon>
        <taxon>Crotonoideae</taxon>
        <taxon>Jatropheae</taxon>
        <taxon>Jatropha</taxon>
    </lineage>
</organism>
<dbReference type="InterPro" id="IPR036047">
    <property type="entry name" value="F-box-like_dom_sf"/>
</dbReference>
<accession>A0A067KB67</accession>
<gene>
    <name evidence="2" type="ORF">JCGZ_13825</name>
</gene>
<dbReference type="AlphaFoldDB" id="A0A067KB67"/>
<dbReference type="PANTHER" id="PTHR34223:SF51">
    <property type="entry name" value="OS06G0556300 PROTEIN"/>
    <property type="match status" value="1"/>
</dbReference>
<dbReference type="PROSITE" id="PS50181">
    <property type="entry name" value="FBOX"/>
    <property type="match status" value="1"/>
</dbReference>
<evidence type="ECO:0000259" key="1">
    <source>
        <dbReference type="PROSITE" id="PS50181"/>
    </source>
</evidence>
<sequence>METRSAKRRKVWFSENYEGDIETLCNNTTDRISDLPDPILHHILFLLPIKSIAQTSVLSKRWRSLWSSFPDLDFTSINTISTSPLNLINSSKRSSMDFISQVLSLRDKHSDLRTLRFRARLSFSGLNGLIRCAIRHKVQELDVEVATEDYFNFPRGVIKSESLRVFKLKSRYPGFRLLPSSVMAGGFRSLHTLSLSLVILYDQSSLSDLFTESSFPRLKKLNLDACFGLKTLKISCRALEDLTLENCFQLNGLDISCAKLEKLRITSCFDAYYDKSWVKINAPYLRIVVWEYNAITGTSSLQNLTSLHEASVGFFLLHEDISTEKLRSVCDLLCGLSHAQTLTLESQCIEILSNTNNLSHLVVHPFNNLKILELHTGFNKNNIPGLATLFRSSPALDTLILKIINDYKIERRGYVGYGYVQGRAILGISNPNFEAISKPP</sequence>
<dbReference type="InterPro" id="IPR001810">
    <property type="entry name" value="F-box_dom"/>
</dbReference>
<dbReference type="Pfam" id="PF23622">
    <property type="entry name" value="LRR_At1g61320_AtMIF1"/>
    <property type="match status" value="1"/>
</dbReference>
<keyword evidence="3" id="KW-1185">Reference proteome</keyword>
<dbReference type="InterPro" id="IPR053197">
    <property type="entry name" value="F-box_SCFL_complex_component"/>
</dbReference>
<dbReference type="Gene3D" id="3.80.10.10">
    <property type="entry name" value="Ribonuclease Inhibitor"/>
    <property type="match status" value="1"/>
</dbReference>
<feature type="domain" description="F-box" evidence="1">
    <location>
        <begin position="29"/>
        <end position="77"/>
    </location>
</feature>
<dbReference type="InterPro" id="IPR032675">
    <property type="entry name" value="LRR_dom_sf"/>
</dbReference>
<proteinExistence type="predicted"/>